<comment type="caution">
    <text evidence="2">The sequence shown here is derived from an EMBL/GenBank/DDBJ whole genome shotgun (WGS) entry which is preliminary data.</text>
</comment>
<name>A0A328BET9_9BACT</name>
<feature type="compositionally biased region" description="Basic and acidic residues" evidence="1">
    <location>
        <begin position="12"/>
        <end position="25"/>
    </location>
</feature>
<protein>
    <submittedName>
        <fullName evidence="2">Uncharacterized protein</fullName>
    </submittedName>
</protein>
<proteinExistence type="predicted"/>
<dbReference type="AlphaFoldDB" id="A0A328BET9"/>
<feature type="region of interest" description="Disordered" evidence="1">
    <location>
        <begin position="1"/>
        <end position="45"/>
    </location>
</feature>
<evidence type="ECO:0000313" key="2">
    <source>
        <dbReference type="EMBL" id="RAK65195.1"/>
    </source>
</evidence>
<keyword evidence="3" id="KW-1185">Reference proteome</keyword>
<accession>A0A328BET9</accession>
<gene>
    <name evidence="2" type="ORF">DLM85_16795</name>
</gene>
<reference evidence="3" key="1">
    <citation type="submission" date="2018-05" db="EMBL/GenBank/DDBJ databases">
        <authorList>
            <person name="Nie L."/>
        </authorList>
    </citation>
    <scope>NUCLEOTIDE SEQUENCE [LARGE SCALE GENOMIC DNA]</scope>
    <source>
        <strain evidence="3">NL</strain>
    </source>
</reference>
<feature type="compositionally biased region" description="Basic residues" evidence="1">
    <location>
        <begin position="1"/>
        <end position="11"/>
    </location>
</feature>
<evidence type="ECO:0000256" key="1">
    <source>
        <dbReference type="SAM" id="MobiDB-lite"/>
    </source>
</evidence>
<evidence type="ECO:0000313" key="3">
    <source>
        <dbReference type="Proteomes" id="UP000248553"/>
    </source>
</evidence>
<sequence>MKTQQKQHQRREHAVDHQVEKKKLVGEQQGQDEQPVVDVHGPQQRIEAQAHNELVLVLFTGAGGQQGADNAQNPADFGEKIVRGRGAVLAQHRMRQHKRWQLEAQPGGVPLEVPRQQAQHGPGGEKHPAHGLVAVRKQKTGMHSREGLSTLQL</sequence>
<dbReference type="Proteomes" id="UP000248553">
    <property type="component" value="Unassembled WGS sequence"/>
</dbReference>
<dbReference type="EMBL" id="QHKM01000005">
    <property type="protein sequence ID" value="RAK65195.1"/>
    <property type="molecule type" value="Genomic_DNA"/>
</dbReference>
<organism evidence="2 3">
    <name type="scientific">Hymenobacter edaphi</name>
    <dbReference type="NCBI Taxonomy" id="2211146"/>
    <lineage>
        <taxon>Bacteria</taxon>
        <taxon>Pseudomonadati</taxon>
        <taxon>Bacteroidota</taxon>
        <taxon>Cytophagia</taxon>
        <taxon>Cytophagales</taxon>
        <taxon>Hymenobacteraceae</taxon>
        <taxon>Hymenobacter</taxon>
    </lineage>
</organism>